<dbReference type="Gene3D" id="1.10.287.130">
    <property type="match status" value="1"/>
</dbReference>
<evidence type="ECO:0000259" key="6">
    <source>
        <dbReference type="PROSITE" id="PS50109"/>
    </source>
</evidence>
<dbReference type="PROSITE" id="PS50110">
    <property type="entry name" value="RESPONSE_REGULATORY"/>
    <property type="match status" value="1"/>
</dbReference>
<feature type="transmembrane region" description="Helical" evidence="5">
    <location>
        <begin position="92"/>
        <end position="113"/>
    </location>
</feature>
<keyword evidence="5" id="KW-0812">Transmembrane</keyword>
<dbReference type="Gene3D" id="3.30.565.10">
    <property type="entry name" value="Histidine kinase-like ATPase, C-terminal domain"/>
    <property type="match status" value="1"/>
</dbReference>
<dbReference type="PRINTS" id="PR00344">
    <property type="entry name" value="BCTRLSENSOR"/>
</dbReference>
<dbReference type="Gene3D" id="3.40.50.2300">
    <property type="match status" value="1"/>
</dbReference>
<dbReference type="InterPro" id="IPR011006">
    <property type="entry name" value="CheY-like_superfamily"/>
</dbReference>
<dbReference type="SMART" id="SM00387">
    <property type="entry name" value="HATPase_c"/>
    <property type="match status" value="1"/>
</dbReference>
<gene>
    <name evidence="8" type="ORF">KE626_07520</name>
</gene>
<dbReference type="RefSeq" id="WP_211972260.1">
    <property type="nucleotide sequence ID" value="NZ_CBFHAM010000020.1"/>
</dbReference>
<reference evidence="8 9" key="1">
    <citation type="submission" date="2021-04" db="EMBL/GenBank/DDBJ databases">
        <title>Chitinophaga sp. nov., isolated from the rhizosphere soil.</title>
        <authorList>
            <person name="He S."/>
        </authorList>
    </citation>
    <scope>NUCLEOTIDE SEQUENCE [LARGE SCALE GENOMIC DNA]</scope>
    <source>
        <strain evidence="8 9">2R12</strain>
    </source>
</reference>
<dbReference type="InterPro" id="IPR004358">
    <property type="entry name" value="Sig_transdc_His_kin-like_C"/>
</dbReference>
<evidence type="ECO:0000259" key="7">
    <source>
        <dbReference type="PROSITE" id="PS50110"/>
    </source>
</evidence>
<feature type="transmembrane region" description="Helical" evidence="5">
    <location>
        <begin position="64"/>
        <end position="85"/>
    </location>
</feature>
<dbReference type="SUPFAM" id="SSF52172">
    <property type="entry name" value="CheY-like"/>
    <property type="match status" value="1"/>
</dbReference>
<dbReference type="PANTHER" id="PTHR43547:SF2">
    <property type="entry name" value="HYBRID SIGNAL TRANSDUCTION HISTIDINE KINASE C"/>
    <property type="match status" value="1"/>
</dbReference>
<keyword evidence="3 4" id="KW-0597">Phosphoprotein</keyword>
<dbReference type="InterPro" id="IPR036097">
    <property type="entry name" value="HisK_dim/P_sf"/>
</dbReference>
<dbReference type="SMART" id="SM00448">
    <property type="entry name" value="REC"/>
    <property type="match status" value="1"/>
</dbReference>
<comment type="caution">
    <text evidence="8">The sequence shown here is derived from an EMBL/GenBank/DDBJ whole genome shotgun (WGS) entry which is preliminary data.</text>
</comment>
<feature type="modified residue" description="4-aspartylphosphate" evidence="4">
    <location>
        <position position="514"/>
    </location>
</feature>
<dbReference type="EMBL" id="JAGTXB010000003">
    <property type="protein sequence ID" value="MBS0027152.1"/>
    <property type="molecule type" value="Genomic_DNA"/>
</dbReference>
<dbReference type="InterPro" id="IPR001789">
    <property type="entry name" value="Sig_transdc_resp-reg_receiver"/>
</dbReference>
<dbReference type="InterPro" id="IPR003594">
    <property type="entry name" value="HATPase_dom"/>
</dbReference>
<organism evidence="8 9">
    <name type="scientific">Chitinophaga hostae</name>
    <dbReference type="NCBI Taxonomy" id="2831022"/>
    <lineage>
        <taxon>Bacteria</taxon>
        <taxon>Pseudomonadati</taxon>
        <taxon>Bacteroidota</taxon>
        <taxon>Chitinophagia</taxon>
        <taxon>Chitinophagales</taxon>
        <taxon>Chitinophagaceae</taxon>
        <taxon>Chitinophaga</taxon>
    </lineage>
</organism>
<evidence type="ECO:0000313" key="9">
    <source>
        <dbReference type="Proteomes" id="UP000676386"/>
    </source>
</evidence>
<dbReference type="SUPFAM" id="SSF55874">
    <property type="entry name" value="ATPase domain of HSP90 chaperone/DNA topoisomerase II/histidine kinase"/>
    <property type="match status" value="1"/>
</dbReference>
<feature type="transmembrane region" description="Helical" evidence="5">
    <location>
        <begin position="37"/>
        <end position="58"/>
    </location>
</feature>
<keyword evidence="5" id="KW-1133">Transmembrane helix</keyword>
<evidence type="ECO:0000256" key="4">
    <source>
        <dbReference type="PROSITE-ProRule" id="PRU00169"/>
    </source>
</evidence>
<evidence type="ECO:0000256" key="1">
    <source>
        <dbReference type="ARBA" id="ARBA00000085"/>
    </source>
</evidence>
<sequence>MKPDNRTTAYALKDILLTPLYAGTEGLVKPEEKRPVVIVNGVALLMISLVLGVGSYFYLLKNSIFFLVGVPLEVLCFSAVLRLNYLKRYFQATLFMLVINVLYVTYWSIVLGAGISTEMLMVFVSLIVFHLSGSLFLQKERGLIYGCLAVSVLLMAGVLVNAYYHLVKPLDLNPAIALTMRGYTTAALFMLIVFVMSTYVAQIRYLLMSERKLKEISERKSIFLRETFHELRTPLNAIFGNAQLFERRKDEYTESEQLEIEQLFSSCYLARNLVNNVLDMSRIDSGKFYNVIKEPVNLNECVAHCISMNSYIAGSRGITIKNAFDEQLPAIINSDKLILTKIINNVLSNAVKFASGDSQVVFTSIKKEDRLIFKIQNRGVIDSNIGNNLFDPFVSGRNQFVEGTGLGLGITKHLVELFNGTIQLDPEASRLHTTIVIDLPLETTAGKVQEQANKQFRKNCFSGSSALVIEDELLSATLLTKILTEMGIRPVLCADWESAAASIKLEKPDVIISDLNIPGMCGKELIQQIRNNTELKSIPVLIVSGDAFSSVKEEMLAAGADAFIAKPVHFRELHLELSRHLPQHHALL</sequence>
<evidence type="ECO:0000256" key="5">
    <source>
        <dbReference type="SAM" id="Phobius"/>
    </source>
</evidence>
<dbReference type="PROSITE" id="PS50109">
    <property type="entry name" value="HIS_KIN"/>
    <property type="match status" value="1"/>
</dbReference>
<feature type="transmembrane region" description="Helical" evidence="5">
    <location>
        <begin position="144"/>
        <end position="166"/>
    </location>
</feature>
<dbReference type="SMART" id="SM00388">
    <property type="entry name" value="HisKA"/>
    <property type="match status" value="1"/>
</dbReference>
<feature type="transmembrane region" description="Helical" evidence="5">
    <location>
        <begin position="186"/>
        <end position="207"/>
    </location>
</feature>
<accession>A0ABS5IXT5</accession>
<evidence type="ECO:0000256" key="3">
    <source>
        <dbReference type="ARBA" id="ARBA00022553"/>
    </source>
</evidence>
<dbReference type="Pfam" id="PF02518">
    <property type="entry name" value="HATPase_c"/>
    <property type="match status" value="1"/>
</dbReference>
<proteinExistence type="predicted"/>
<comment type="catalytic activity">
    <reaction evidence="1">
        <text>ATP + protein L-histidine = ADP + protein N-phospho-L-histidine.</text>
        <dbReference type="EC" id="2.7.13.3"/>
    </reaction>
</comment>
<dbReference type="PANTHER" id="PTHR43547">
    <property type="entry name" value="TWO-COMPONENT HISTIDINE KINASE"/>
    <property type="match status" value="1"/>
</dbReference>
<dbReference type="CDD" id="cd00082">
    <property type="entry name" value="HisKA"/>
    <property type="match status" value="1"/>
</dbReference>
<dbReference type="CDD" id="cd00156">
    <property type="entry name" value="REC"/>
    <property type="match status" value="1"/>
</dbReference>
<dbReference type="InterPro" id="IPR003661">
    <property type="entry name" value="HisK_dim/P_dom"/>
</dbReference>
<keyword evidence="5" id="KW-0472">Membrane</keyword>
<dbReference type="Pfam" id="PF00512">
    <property type="entry name" value="HisKA"/>
    <property type="match status" value="1"/>
</dbReference>
<name>A0ABS5IXT5_9BACT</name>
<protein>
    <recommendedName>
        <fullName evidence="2">histidine kinase</fullName>
        <ecNumber evidence="2">2.7.13.3</ecNumber>
    </recommendedName>
</protein>
<dbReference type="InterPro" id="IPR036890">
    <property type="entry name" value="HATPase_C_sf"/>
</dbReference>
<evidence type="ECO:0000313" key="8">
    <source>
        <dbReference type="EMBL" id="MBS0027152.1"/>
    </source>
</evidence>
<feature type="domain" description="Response regulatory" evidence="7">
    <location>
        <begin position="465"/>
        <end position="581"/>
    </location>
</feature>
<dbReference type="SUPFAM" id="SSF47384">
    <property type="entry name" value="Homodimeric domain of signal transducing histidine kinase"/>
    <property type="match status" value="1"/>
</dbReference>
<feature type="transmembrane region" description="Helical" evidence="5">
    <location>
        <begin position="119"/>
        <end position="137"/>
    </location>
</feature>
<dbReference type="InterPro" id="IPR005467">
    <property type="entry name" value="His_kinase_dom"/>
</dbReference>
<evidence type="ECO:0000256" key="2">
    <source>
        <dbReference type="ARBA" id="ARBA00012438"/>
    </source>
</evidence>
<keyword evidence="9" id="KW-1185">Reference proteome</keyword>
<dbReference type="Pfam" id="PF00072">
    <property type="entry name" value="Response_reg"/>
    <property type="match status" value="1"/>
</dbReference>
<dbReference type="EC" id="2.7.13.3" evidence="2"/>
<feature type="domain" description="Histidine kinase" evidence="6">
    <location>
        <begin position="226"/>
        <end position="443"/>
    </location>
</feature>
<dbReference type="Proteomes" id="UP000676386">
    <property type="component" value="Unassembled WGS sequence"/>
</dbReference>